<evidence type="ECO:0000259" key="4">
    <source>
        <dbReference type="PROSITE" id="PS50043"/>
    </source>
</evidence>
<evidence type="ECO:0000313" key="6">
    <source>
        <dbReference type="Proteomes" id="UP001216595"/>
    </source>
</evidence>
<dbReference type="SUPFAM" id="SSF46894">
    <property type="entry name" value="C-terminal effector domain of the bipartite response regulators"/>
    <property type="match status" value="1"/>
</dbReference>
<dbReference type="Proteomes" id="UP001216595">
    <property type="component" value="Unassembled WGS sequence"/>
</dbReference>
<organism evidence="5 6">
    <name type="scientific">Asticcacaulis currens</name>
    <dbReference type="NCBI Taxonomy" id="2984210"/>
    <lineage>
        <taxon>Bacteria</taxon>
        <taxon>Pseudomonadati</taxon>
        <taxon>Pseudomonadota</taxon>
        <taxon>Alphaproteobacteria</taxon>
        <taxon>Caulobacterales</taxon>
        <taxon>Caulobacteraceae</taxon>
        <taxon>Asticcacaulis</taxon>
    </lineage>
</organism>
<accession>A0ABT5IBF9</accession>
<dbReference type="SUPFAM" id="SSF75516">
    <property type="entry name" value="Pheromone-binding domain of LuxR-like quorum-sensing transcription factors"/>
    <property type="match status" value="1"/>
</dbReference>
<feature type="domain" description="HTH luxR-type" evidence="4">
    <location>
        <begin position="179"/>
        <end position="244"/>
    </location>
</feature>
<dbReference type="PANTHER" id="PTHR44688">
    <property type="entry name" value="DNA-BINDING TRANSCRIPTIONAL ACTIVATOR DEVR_DOSR"/>
    <property type="match status" value="1"/>
</dbReference>
<dbReference type="SMART" id="SM00421">
    <property type="entry name" value="HTH_LUXR"/>
    <property type="match status" value="1"/>
</dbReference>
<comment type="caution">
    <text evidence="5">The sequence shown here is derived from an EMBL/GenBank/DDBJ whole genome shotgun (WGS) entry which is preliminary data.</text>
</comment>
<dbReference type="PROSITE" id="PS50043">
    <property type="entry name" value="HTH_LUXR_2"/>
    <property type="match status" value="1"/>
</dbReference>
<evidence type="ECO:0000256" key="1">
    <source>
        <dbReference type="ARBA" id="ARBA00023015"/>
    </source>
</evidence>
<keyword evidence="1" id="KW-0805">Transcription regulation</keyword>
<proteinExistence type="predicted"/>
<dbReference type="EMBL" id="JAQQKW010000002">
    <property type="protein sequence ID" value="MDC7693530.1"/>
    <property type="molecule type" value="Genomic_DNA"/>
</dbReference>
<dbReference type="InterPro" id="IPR036388">
    <property type="entry name" value="WH-like_DNA-bd_sf"/>
</dbReference>
<dbReference type="InterPro" id="IPR000792">
    <property type="entry name" value="Tscrpt_reg_LuxR_C"/>
</dbReference>
<dbReference type="CDD" id="cd06170">
    <property type="entry name" value="LuxR_C_like"/>
    <property type="match status" value="1"/>
</dbReference>
<dbReference type="PANTHER" id="PTHR44688:SF16">
    <property type="entry name" value="DNA-BINDING TRANSCRIPTIONAL ACTIVATOR DEVR_DOSR"/>
    <property type="match status" value="1"/>
</dbReference>
<evidence type="ECO:0000256" key="2">
    <source>
        <dbReference type="ARBA" id="ARBA00023125"/>
    </source>
</evidence>
<evidence type="ECO:0000313" key="5">
    <source>
        <dbReference type="EMBL" id="MDC7693530.1"/>
    </source>
</evidence>
<dbReference type="PRINTS" id="PR00038">
    <property type="entry name" value="HTHLUXR"/>
</dbReference>
<keyword evidence="2" id="KW-0238">DNA-binding</keyword>
<dbReference type="Pfam" id="PF03472">
    <property type="entry name" value="Autoind_bind"/>
    <property type="match status" value="1"/>
</dbReference>
<keyword evidence="3" id="KW-0804">Transcription</keyword>
<dbReference type="PROSITE" id="PS00622">
    <property type="entry name" value="HTH_LUXR_1"/>
    <property type="match status" value="1"/>
</dbReference>
<dbReference type="Gene3D" id="1.10.10.10">
    <property type="entry name" value="Winged helix-like DNA-binding domain superfamily/Winged helix DNA-binding domain"/>
    <property type="match status" value="1"/>
</dbReference>
<dbReference type="RefSeq" id="WP_272740291.1">
    <property type="nucleotide sequence ID" value="NZ_JAQQKW010000002.1"/>
</dbReference>
<dbReference type="Gene3D" id="3.30.450.80">
    <property type="entry name" value="Transcription factor LuxR-like, autoinducer-binding domain"/>
    <property type="match status" value="1"/>
</dbReference>
<keyword evidence="6" id="KW-1185">Reference proteome</keyword>
<evidence type="ECO:0000256" key="3">
    <source>
        <dbReference type="ARBA" id="ARBA00023163"/>
    </source>
</evidence>
<reference evidence="5 6" key="1">
    <citation type="submission" date="2023-01" db="EMBL/GenBank/DDBJ databases">
        <title>Novel species of the genus Asticcacaulis isolated from rivers.</title>
        <authorList>
            <person name="Lu H."/>
        </authorList>
    </citation>
    <scope>NUCLEOTIDE SEQUENCE [LARGE SCALE GENOMIC DNA]</scope>
    <source>
        <strain evidence="5 6">DXS10W</strain>
    </source>
</reference>
<dbReference type="InterPro" id="IPR016032">
    <property type="entry name" value="Sig_transdc_resp-reg_C-effctor"/>
</dbReference>
<protein>
    <submittedName>
        <fullName evidence="5">Autoinducer binding domain-containing protein</fullName>
    </submittedName>
</protein>
<dbReference type="InterPro" id="IPR036693">
    <property type="entry name" value="TF_LuxR_autoind-bd_dom_sf"/>
</dbReference>
<dbReference type="InterPro" id="IPR005143">
    <property type="entry name" value="TF_LuxR_autoind-bd_dom"/>
</dbReference>
<gene>
    <name evidence="5" type="ORF">PQU94_04450</name>
</gene>
<name>A0ABT5IBF9_9CAUL</name>
<sequence length="248" mass="27989">MLYANGEYSLEQFIEDTSRVRSVERLFEVFIEAMANLGFDRVNFSVMRDLDLDASAQGFGLISTYPAVWQDYYAHNGLARIDPVVKWAVGSVRPFRWNDIEHQTELTRRQRHFLREAEEGGLYNGIGVPFPGPRTLRGGIALATSVRRARQMENLDVLAAYCHQFYVVYKRLVPPGLRLSPAAAALTRTEQDVLMRIAHGLSNEVIADRLGIKAGSVDFHVQNIFRKLRVNNRTAAATKGLMGGYIEL</sequence>
<dbReference type="Pfam" id="PF00196">
    <property type="entry name" value="GerE"/>
    <property type="match status" value="1"/>
</dbReference>